<dbReference type="Gene3D" id="3.40.50.720">
    <property type="entry name" value="NAD(P)-binding Rossmann-like Domain"/>
    <property type="match status" value="1"/>
</dbReference>
<evidence type="ECO:0000259" key="5">
    <source>
        <dbReference type="Pfam" id="PF07993"/>
    </source>
</evidence>
<dbReference type="CDD" id="cd05930">
    <property type="entry name" value="A_NRPS"/>
    <property type="match status" value="1"/>
</dbReference>
<dbReference type="PANTHER" id="PTHR44845:SF6">
    <property type="entry name" value="BETA-ALANINE-ACTIVATING ENZYME"/>
    <property type="match status" value="1"/>
</dbReference>
<evidence type="ECO:0000259" key="4">
    <source>
        <dbReference type="Pfam" id="PF00550"/>
    </source>
</evidence>
<dbReference type="InterPro" id="IPR036736">
    <property type="entry name" value="ACP-like_sf"/>
</dbReference>
<evidence type="ECO:0000313" key="7">
    <source>
        <dbReference type="EMBL" id="GAA3663863.1"/>
    </source>
</evidence>
<dbReference type="NCBIfam" id="TIGR01733">
    <property type="entry name" value="AA-adenyl-dom"/>
    <property type="match status" value="1"/>
</dbReference>
<dbReference type="InterPro" id="IPR010071">
    <property type="entry name" value="AA_adenyl_dom"/>
</dbReference>
<name>A0ABP7BKU8_9MICO</name>
<organism evidence="7 8">
    <name type="scientific">Microbacterium marinilacus</name>
    <dbReference type="NCBI Taxonomy" id="415209"/>
    <lineage>
        <taxon>Bacteria</taxon>
        <taxon>Bacillati</taxon>
        <taxon>Actinomycetota</taxon>
        <taxon>Actinomycetes</taxon>
        <taxon>Micrococcales</taxon>
        <taxon>Microbacteriaceae</taxon>
        <taxon>Microbacterium</taxon>
    </lineage>
</organism>
<keyword evidence="1" id="KW-0596">Phosphopantetheine</keyword>
<dbReference type="InterPro" id="IPR009081">
    <property type="entry name" value="PP-bd_ACP"/>
</dbReference>
<accession>A0ABP7BKU8</accession>
<dbReference type="InterPro" id="IPR045851">
    <property type="entry name" value="AMP-bd_C_sf"/>
</dbReference>
<evidence type="ECO:0000259" key="3">
    <source>
        <dbReference type="Pfam" id="PF00501"/>
    </source>
</evidence>
<reference evidence="8" key="1">
    <citation type="journal article" date="2019" name="Int. J. Syst. Evol. Microbiol.">
        <title>The Global Catalogue of Microorganisms (GCM) 10K type strain sequencing project: providing services to taxonomists for standard genome sequencing and annotation.</title>
        <authorList>
            <consortium name="The Broad Institute Genomics Platform"/>
            <consortium name="The Broad Institute Genome Sequencing Center for Infectious Disease"/>
            <person name="Wu L."/>
            <person name="Ma J."/>
        </authorList>
    </citation>
    <scope>NUCLEOTIDE SEQUENCE [LARGE SCALE GENOMIC DNA]</scope>
    <source>
        <strain evidence="8">JCM 16546</strain>
    </source>
</reference>
<dbReference type="Gene3D" id="3.40.50.12780">
    <property type="entry name" value="N-terminal domain of ligase-like"/>
    <property type="match status" value="1"/>
</dbReference>
<evidence type="ECO:0000256" key="1">
    <source>
        <dbReference type="ARBA" id="ARBA00022450"/>
    </source>
</evidence>
<dbReference type="InterPro" id="IPR036291">
    <property type="entry name" value="NAD(P)-bd_dom_sf"/>
</dbReference>
<dbReference type="SUPFAM" id="SSF47336">
    <property type="entry name" value="ACP-like"/>
    <property type="match status" value="1"/>
</dbReference>
<dbReference type="Pfam" id="PF00501">
    <property type="entry name" value="AMP-binding"/>
    <property type="match status" value="1"/>
</dbReference>
<evidence type="ECO:0000259" key="6">
    <source>
        <dbReference type="Pfam" id="PF13193"/>
    </source>
</evidence>
<dbReference type="InterPro" id="IPR013120">
    <property type="entry name" value="FAR_NAD-bd"/>
</dbReference>
<dbReference type="SUPFAM" id="SSF51735">
    <property type="entry name" value="NAD(P)-binding Rossmann-fold domains"/>
    <property type="match status" value="1"/>
</dbReference>
<dbReference type="RefSeq" id="WP_221860668.1">
    <property type="nucleotide sequence ID" value="NZ_JAIJZW010000017.1"/>
</dbReference>
<dbReference type="Gene3D" id="3.30.300.30">
    <property type="match status" value="1"/>
</dbReference>
<dbReference type="InterPro" id="IPR025110">
    <property type="entry name" value="AMP-bd_C"/>
</dbReference>
<dbReference type="Pfam" id="PF00550">
    <property type="entry name" value="PP-binding"/>
    <property type="match status" value="1"/>
</dbReference>
<feature type="domain" description="Thioester reductase (TE)" evidence="5">
    <location>
        <begin position="730"/>
        <end position="966"/>
    </location>
</feature>
<dbReference type="InterPro" id="IPR000873">
    <property type="entry name" value="AMP-dep_synth/lig_dom"/>
</dbReference>
<keyword evidence="8" id="KW-1185">Reference proteome</keyword>
<dbReference type="Pfam" id="PF13193">
    <property type="entry name" value="AMP-binding_C"/>
    <property type="match status" value="1"/>
</dbReference>
<sequence>MDREVYPVVRHSDSRGATFALASGSDGSEVRLCPEGPNTVRVEVAVPNGDVWQHSKAAVAEMIGELLAAALTHPERAMEDAEAMSAQTRTQVLGPLAGTAVEHGTYRGVVERIVTAAGTSPTSVAVHAADTTLTYAQLLSAAESLASSLANTVPSRGTLLPVLVADGAALPVAWLATMMAGAAYVPVDPRWPESRVAEVLDRLDAPVVLTSNTQDVPAAHRERALVVDLAGDSPADTEDIRFPAADDVVYGVFTSGTTGAPQCAVNLHGGLANRLSFMDGWFAASDGVDVVLQTTRHVFDSAFWQLFWPLTRGGATVVPPVTENLDLASLLDLIETHGVTVVDFVPAVLGALLRLIERRPAMTERLRSLRHVIIGGDRIDPRDAHRLREMLPGLRVSNAYGPTEASIGMIFHDVTEDDGEEIPLGRPIDNCVAVVVDVDGRPLPPGATGEILIGGACVGAGYHRAPERTASRFVTPAWRVVLDDGTTVTRMYRTGDLGRIDTAGRFRFSGRVDHQIKLDGVRIEPAEIEAVALGHVGVRQAVALVSEEEGARELLIFVAGDVKSDKVLALLRRQLPKGSVPRRCLVVDELPLTAAGKTDRVALTRLAVQQPTHGGVEKSDPILAALRRSLRMPFLAADDDVFAAGATSLQVVGAALALEDECGAHVGVRDMVDHPTAEQLRTLIHRRRSERSAEPDVTALVEADLRAYAGASKRRPSPHRARHNVGTLLLTGATGFVGARVLHQLLLDTDLHVVCMARGADASDAERRVRDALSGQQLAAPGFAERVTTIPGDLARPALGLEPSRWGWLIEESDVILHVGAMVNLAYDYRMHREPNVRGTAELIRLAVEAGGIPLHYVSTLGALHDHALLTGEVIHEDVDIAEVTPPTGGYSLSKWAAERVLAAAADDLTVTVLRLGEVMPAADNSVPNRTALTSLLINAFRRLGMVPDADIRSDDSPLDTVARSIVAAVQDPEAWGHALHLFRPQSIRFDEAAGETIKRVSCVEFIAALRRAGAAGDAELGMLHDVISLRGAVDHEDEARAVLEGLLQDNPRRFSRYRADLLERRWGIQYAPGAERAPIARGAQVVGAVPAGI</sequence>
<dbReference type="SUPFAM" id="SSF56801">
    <property type="entry name" value="Acetyl-CoA synthetase-like"/>
    <property type="match status" value="1"/>
</dbReference>
<feature type="domain" description="Carrier" evidence="4">
    <location>
        <begin position="622"/>
        <end position="681"/>
    </location>
</feature>
<feature type="domain" description="AMP-dependent synthetase/ligase" evidence="3">
    <location>
        <begin position="116"/>
        <end position="463"/>
    </location>
</feature>
<dbReference type="PANTHER" id="PTHR44845">
    <property type="entry name" value="CARRIER DOMAIN-CONTAINING PROTEIN"/>
    <property type="match status" value="1"/>
</dbReference>
<evidence type="ECO:0008006" key="9">
    <source>
        <dbReference type="Google" id="ProtNLM"/>
    </source>
</evidence>
<protein>
    <recommendedName>
        <fullName evidence="9">Amino acid adenylation domain-containing protein</fullName>
    </recommendedName>
</protein>
<dbReference type="EMBL" id="BAAAYV010000015">
    <property type="protein sequence ID" value="GAA3663863.1"/>
    <property type="molecule type" value="Genomic_DNA"/>
</dbReference>
<evidence type="ECO:0000313" key="8">
    <source>
        <dbReference type="Proteomes" id="UP001410795"/>
    </source>
</evidence>
<dbReference type="Proteomes" id="UP001410795">
    <property type="component" value="Unassembled WGS sequence"/>
</dbReference>
<comment type="caution">
    <text evidence="7">The sequence shown here is derived from an EMBL/GenBank/DDBJ whole genome shotgun (WGS) entry which is preliminary data.</text>
</comment>
<dbReference type="Pfam" id="PF07993">
    <property type="entry name" value="NAD_binding_4"/>
    <property type="match status" value="1"/>
</dbReference>
<evidence type="ECO:0000256" key="2">
    <source>
        <dbReference type="ARBA" id="ARBA00022553"/>
    </source>
</evidence>
<dbReference type="Gene3D" id="1.10.1200.10">
    <property type="entry name" value="ACP-like"/>
    <property type="match status" value="1"/>
</dbReference>
<proteinExistence type="predicted"/>
<gene>
    <name evidence="7" type="ORF">GCM10022202_27190</name>
</gene>
<feature type="domain" description="AMP-binding enzyme C-terminal" evidence="6">
    <location>
        <begin position="527"/>
        <end position="597"/>
    </location>
</feature>
<keyword evidence="2" id="KW-0597">Phosphoprotein</keyword>
<dbReference type="InterPro" id="IPR042099">
    <property type="entry name" value="ANL_N_sf"/>
</dbReference>